<keyword evidence="4" id="KW-0411">Iron-sulfur</keyword>
<dbReference type="InterPro" id="IPR008275">
    <property type="entry name" value="CoA_E_activase_dom"/>
</dbReference>
<comment type="cofactor">
    <cofactor evidence="1">
        <name>[4Fe-4S] cluster</name>
        <dbReference type="ChEBI" id="CHEBI:49883"/>
    </cofactor>
</comment>
<feature type="domain" description="ATPase BadF/BadG/BcrA/BcrD type" evidence="5">
    <location>
        <begin position="39"/>
        <end position="238"/>
    </location>
</feature>
<evidence type="ECO:0000256" key="4">
    <source>
        <dbReference type="ARBA" id="ARBA00023014"/>
    </source>
</evidence>
<dbReference type="PANTHER" id="PTHR32329">
    <property type="entry name" value="BIFUNCTIONAL PROTEIN [INCLUDES 2-HYDROXYACYL-COA DEHYDRATASE (N-TER) AND ITS ACTIVATOR DOMAIN (C_TERM)-RELATED"/>
    <property type="match status" value="1"/>
</dbReference>
<evidence type="ECO:0000259" key="5">
    <source>
        <dbReference type="Pfam" id="PF01869"/>
    </source>
</evidence>
<evidence type="ECO:0000256" key="1">
    <source>
        <dbReference type="ARBA" id="ARBA00001966"/>
    </source>
</evidence>
<dbReference type="AlphaFoldDB" id="X1RV35"/>
<dbReference type="InterPro" id="IPR051805">
    <property type="entry name" value="Dehydratase_Activator_Redct"/>
</dbReference>
<keyword evidence="2" id="KW-0479">Metal-binding</keyword>
<feature type="non-terminal residue" evidence="6">
    <location>
        <position position="1"/>
    </location>
</feature>
<protein>
    <recommendedName>
        <fullName evidence="5">ATPase BadF/BadG/BcrA/BcrD type domain-containing protein</fullName>
    </recommendedName>
</protein>
<keyword evidence="3" id="KW-0408">Iron</keyword>
<dbReference type="PANTHER" id="PTHR32329:SF7">
    <property type="entry name" value="ACTIVATOR OF 2-HYDROXYACYL-COA-HYDRATASE"/>
    <property type="match status" value="1"/>
</dbReference>
<dbReference type="Pfam" id="PF01869">
    <property type="entry name" value="BcrAD_BadFG"/>
    <property type="match status" value="1"/>
</dbReference>
<dbReference type="EMBL" id="BARW01003441">
    <property type="protein sequence ID" value="GAI67050.1"/>
    <property type="molecule type" value="Genomic_DNA"/>
</dbReference>
<dbReference type="InterPro" id="IPR043129">
    <property type="entry name" value="ATPase_NBD"/>
</dbReference>
<accession>X1RV35</accession>
<gene>
    <name evidence="6" type="ORF">S12H4_08783</name>
</gene>
<evidence type="ECO:0000313" key="6">
    <source>
        <dbReference type="EMBL" id="GAI67050.1"/>
    </source>
</evidence>
<dbReference type="Gene3D" id="3.30.420.40">
    <property type="match status" value="2"/>
</dbReference>
<dbReference type="GO" id="GO:0046872">
    <property type="term" value="F:metal ion binding"/>
    <property type="evidence" value="ECO:0007669"/>
    <property type="project" value="UniProtKB-KW"/>
</dbReference>
<reference evidence="6" key="1">
    <citation type="journal article" date="2014" name="Front. Microbiol.">
        <title>High frequency of phylogenetically diverse reductive dehalogenase-homologous genes in deep subseafloor sedimentary metagenomes.</title>
        <authorList>
            <person name="Kawai M."/>
            <person name="Futagami T."/>
            <person name="Toyoda A."/>
            <person name="Takaki Y."/>
            <person name="Nishi S."/>
            <person name="Hori S."/>
            <person name="Arai W."/>
            <person name="Tsubouchi T."/>
            <person name="Morono Y."/>
            <person name="Uchiyama I."/>
            <person name="Ito T."/>
            <person name="Fujiyama A."/>
            <person name="Inagaki F."/>
            <person name="Takami H."/>
        </authorList>
    </citation>
    <scope>NUCLEOTIDE SEQUENCE</scope>
    <source>
        <strain evidence="6">Expedition CK06-06</strain>
    </source>
</reference>
<dbReference type="SUPFAM" id="SSF53067">
    <property type="entry name" value="Actin-like ATPase domain"/>
    <property type="match status" value="1"/>
</dbReference>
<proteinExistence type="predicted"/>
<sequence length="302" mass="32261">IDIGSVAIKLALLDGDALIDKSYLRNQGIIGTLQQGLKRLQKVKIDGVGVTGSGKSLAKVLVGGDYEDSEIMSHVIATLAQYPDVKTILDIGGEDSKLMLIRNRVLSDFQMNSSCGGGTGSMIETISSRLGVRIEDVGSIALKSKNPATLAGKCGIFCMSDAVSHLSKGRPVEDILLGVCKALVGNYLATLAKGKKLQPPIIFQGATALNTALVKCFEEELGHPIFVPENCSYMGAIGIGILAEENMNGRHTSFRGDVILDSNYRTEISHCEDCENNCELLNLYHGDELLSVSGSRCGKNNR</sequence>
<comment type="caution">
    <text evidence="6">The sequence shown here is derived from an EMBL/GenBank/DDBJ whole genome shotgun (WGS) entry which is preliminary data.</text>
</comment>
<organism evidence="6">
    <name type="scientific">marine sediment metagenome</name>
    <dbReference type="NCBI Taxonomy" id="412755"/>
    <lineage>
        <taxon>unclassified sequences</taxon>
        <taxon>metagenomes</taxon>
        <taxon>ecological metagenomes</taxon>
    </lineage>
</organism>
<dbReference type="GO" id="GO:0051536">
    <property type="term" value="F:iron-sulfur cluster binding"/>
    <property type="evidence" value="ECO:0007669"/>
    <property type="project" value="UniProtKB-KW"/>
</dbReference>
<evidence type="ECO:0000256" key="3">
    <source>
        <dbReference type="ARBA" id="ARBA00023004"/>
    </source>
</evidence>
<evidence type="ECO:0000256" key="2">
    <source>
        <dbReference type="ARBA" id="ARBA00022723"/>
    </source>
</evidence>
<dbReference type="InterPro" id="IPR002731">
    <property type="entry name" value="ATPase_BadF"/>
</dbReference>
<name>X1RV35_9ZZZZ</name>
<dbReference type="NCBIfam" id="TIGR00241">
    <property type="entry name" value="CoA_E_activ"/>
    <property type="match status" value="1"/>
</dbReference>